<evidence type="ECO:0000256" key="4">
    <source>
        <dbReference type="ARBA" id="ARBA00022795"/>
    </source>
</evidence>
<evidence type="ECO:0000313" key="10">
    <source>
        <dbReference type="EMBL" id="KPH77015.1"/>
    </source>
</evidence>
<keyword evidence="4" id="KW-1005">Bacterial flagellum biogenesis</keyword>
<evidence type="ECO:0000313" key="11">
    <source>
        <dbReference type="Proteomes" id="UP000037854"/>
    </source>
</evidence>
<evidence type="ECO:0000256" key="7">
    <source>
        <dbReference type="NCBIfam" id="TIGR03825"/>
    </source>
</evidence>
<evidence type="ECO:0000259" key="9">
    <source>
        <dbReference type="Pfam" id="PF02108"/>
    </source>
</evidence>
<evidence type="ECO:0000256" key="8">
    <source>
        <dbReference type="SAM" id="Coils"/>
    </source>
</evidence>
<dbReference type="EMBL" id="LGTK01000010">
    <property type="protein sequence ID" value="KPH77015.1"/>
    <property type="molecule type" value="Genomic_DNA"/>
</dbReference>
<keyword evidence="5" id="KW-0653">Protein transport</keyword>
<reference evidence="10 11" key="1">
    <citation type="submission" date="2015-07" db="EMBL/GenBank/DDBJ databases">
        <title>High-quality draft genome sequence of Oceanobacillus caeni HM6, a bacillus isolated from a human feces.</title>
        <authorList>
            <person name="Kumar J."/>
            <person name="Verma M.K."/>
            <person name="Pandey R."/>
            <person name="Bhambi M."/>
            <person name="Chauhan N."/>
        </authorList>
    </citation>
    <scope>NUCLEOTIDE SEQUENCE [LARGE SCALE GENOMIC DNA]</scope>
    <source>
        <strain evidence="10 11">HM6</strain>
    </source>
</reference>
<comment type="function">
    <text evidence="1">Needed for flagellar regrowth and assembly.</text>
</comment>
<dbReference type="Pfam" id="PF02108">
    <property type="entry name" value="FliH"/>
    <property type="match status" value="1"/>
</dbReference>
<gene>
    <name evidence="10" type="ORF">AFL42_04655</name>
</gene>
<sequence length="256" mass="29777">MFDSQKMNHSPAQKRVIKIKSHEFFKTEEHVNSGLSKQDELDNIQNEIRSAMEQLNLLKTQQAKQIETTKKEIETEKNNWQQEKNEWIEKAKEEGYKSGYSAGEEQALREYRDLIDQTNSVIQRANEEYHAIVAKSDESILNLAIYVAEKILNQKIEEDSNAFFDIIKIAIKELQDQSDISIYLHPNKYSFVLDHKQELTQLLENNLKLSIYVKEELDVNACIVEHPFGQIDASIDTQLSQIKQILQDVVQENGHE</sequence>
<comment type="caution">
    <text evidence="10">The sequence shown here is derived from an EMBL/GenBank/DDBJ whole genome shotgun (WGS) entry which is preliminary data.</text>
</comment>
<accession>A0ABR5MLI7</accession>
<dbReference type="InterPro" id="IPR051472">
    <property type="entry name" value="T3SS_Stator/FliH"/>
</dbReference>
<feature type="domain" description="Flagellar assembly protein FliH/Type III secretion system HrpE" evidence="9">
    <location>
        <begin position="115"/>
        <end position="241"/>
    </location>
</feature>
<evidence type="ECO:0000256" key="3">
    <source>
        <dbReference type="ARBA" id="ARBA00022448"/>
    </source>
</evidence>
<name>A0ABR5MLI7_9BACI</name>
<comment type="similarity">
    <text evidence="2">Belongs to the FliH family.</text>
</comment>
<keyword evidence="6" id="KW-1006">Bacterial flagellum protein export</keyword>
<dbReference type="RefSeq" id="WP_047186048.1">
    <property type="nucleotide sequence ID" value="NZ_JAHHXM010000005.1"/>
</dbReference>
<dbReference type="Proteomes" id="UP000037854">
    <property type="component" value="Unassembled WGS sequence"/>
</dbReference>
<keyword evidence="3" id="KW-0813">Transport</keyword>
<protein>
    <recommendedName>
        <fullName evidence="7">Flagellar assembly protein FliH</fullName>
    </recommendedName>
</protein>
<proteinExistence type="inferred from homology"/>
<evidence type="ECO:0000256" key="6">
    <source>
        <dbReference type="ARBA" id="ARBA00023225"/>
    </source>
</evidence>
<feature type="coiled-coil region" evidence="8">
    <location>
        <begin position="41"/>
        <end position="128"/>
    </location>
</feature>
<dbReference type="InterPro" id="IPR018035">
    <property type="entry name" value="Flagellar_FliH/T3SS_HrpE"/>
</dbReference>
<keyword evidence="11" id="KW-1185">Reference proteome</keyword>
<evidence type="ECO:0000256" key="2">
    <source>
        <dbReference type="ARBA" id="ARBA00006602"/>
    </source>
</evidence>
<organism evidence="10 11">
    <name type="scientific">Oceanobacillus caeni</name>
    <dbReference type="NCBI Taxonomy" id="405946"/>
    <lineage>
        <taxon>Bacteria</taxon>
        <taxon>Bacillati</taxon>
        <taxon>Bacillota</taxon>
        <taxon>Bacilli</taxon>
        <taxon>Bacillales</taxon>
        <taxon>Bacillaceae</taxon>
        <taxon>Oceanobacillus</taxon>
    </lineage>
</organism>
<dbReference type="PANTHER" id="PTHR34982:SF1">
    <property type="entry name" value="FLAGELLAR ASSEMBLY PROTEIN FLIH"/>
    <property type="match status" value="1"/>
</dbReference>
<dbReference type="PANTHER" id="PTHR34982">
    <property type="entry name" value="YOP PROTEINS TRANSLOCATION PROTEIN L"/>
    <property type="match status" value="1"/>
</dbReference>
<evidence type="ECO:0000256" key="1">
    <source>
        <dbReference type="ARBA" id="ARBA00003041"/>
    </source>
</evidence>
<dbReference type="NCBIfam" id="TIGR03825">
    <property type="entry name" value="FliH_bacil"/>
    <property type="match status" value="1"/>
</dbReference>
<keyword evidence="8" id="KW-0175">Coiled coil</keyword>
<dbReference type="InterPro" id="IPR022524">
    <property type="entry name" value="FliH_Bacilli"/>
</dbReference>
<evidence type="ECO:0000256" key="5">
    <source>
        <dbReference type="ARBA" id="ARBA00022927"/>
    </source>
</evidence>